<name>A0A3E0HEQ1_9PSEU</name>
<evidence type="ECO:0000313" key="2">
    <source>
        <dbReference type="Proteomes" id="UP000256269"/>
    </source>
</evidence>
<protein>
    <recommendedName>
        <fullName evidence="3">DUF3168 domain-containing protein</fullName>
    </recommendedName>
</protein>
<dbReference type="EMBL" id="QUNO01000009">
    <property type="protein sequence ID" value="REH43643.1"/>
    <property type="molecule type" value="Genomic_DNA"/>
</dbReference>
<evidence type="ECO:0008006" key="3">
    <source>
        <dbReference type="Google" id="ProtNLM"/>
    </source>
</evidence>
<reference evidence="1 2" key="1">
    <citation type="submission" date="2018-08" db="EMBL/GenBank/DDBJ databases">
        <title>Genomic Encyclopedia of Archaeal and Bacterial Type Strains, Phase II (KMG-II): from individual species to whole genera.</title>
        <authorList>
            <person name="Goeker M."/>
        </authorList>
    </citation>
    <scope>NUCLEOTIDE SEQUENCE [LARGE SCALE GENOMIC DNA]</scope>
    <source>
        <strain evidence="1 2">DSM 45791</strain>
    </source>
</reference>
<accession>A0A3E0HEQ1</accession>
<organism evidence="1 2">
    <name type="scientific">Kutzneria buriramensis</name>
    <dbReference type="NCBI Taxonomy" id="1045776"/>
    <lineage>
        <taxon>Bacteria</taxon>
        <taxon>Bacillati</taxon>
        <taxon>Actinomycetota</taxon>
        <taxon>Actinomycetes</taxon>
        <taxon>Pseudonocardiales</taxon>
        <taxon>Pseudonocardiaceae</taxon>
        <taxon>Kutzneria</taxon>
    </lineage>
</organism>
<gene>
    <name evidence="1" type="ORF">BCF44_109186</name>
</gene>
<dbReference type="RefSeq" id="WP_116177086.1">
    <property type="nucleotide sequence ID" value="NZ_CP144375.1"/>
</dbReference>
<comment type="caution">
    <text evidence="1">The sequence shown here is derived from an EMBL/GenBank/DDBJ whole genome shotgun (WGS) entry which is preliminary data.</text>
</comment>
<proteinExistence type="predicted"/>
<evidence type="ECO:0000313" key="1">
    <source>
        <dbReference type="EMBL" id="REH43643.1"/>
    </source>
</evidence>
<dbReference type="AlphaFoldDB" id="A0A3E0HEQ1"/>
<dbReference type="Proteomes" id="UP000256269">
    <property type="component" value="Unassembled WGS sequence"/>
</dbReference>
<sequence>MPVIPPSSVKAVRPALFTQLQTTITGTDLLVSLGKPGTYNPSDIVWVGNAHRTTKPSHMVGSGGAGWLDESYQIQVTVEVFRGGDEELVVWNRTCDLVDAVEAAVRTDPSIGGLVLWSYPQQASYDSDWEPEGKGRLAVAELLIHFEAIQ</sequence>
<keyword evidence="2" id="KW-1185">Reference proteome</keyword>
<dbReference type="OrthoDB" id="4214089at2"/>